<sequence>MNITKMPQEVRILQCSECKLFQVDLVKKTNKWTCKMCNVKQVLRNEYFRGTGSECRAKVQKLNKEQALDGSNASKNALEKVDKSQYVEQISNVKHTPVCKKSSTEVEPKWSFSQHIQSPISGIDKFGTILRNTYSEKMLQNDTSDRITKQIKENGSPVSVKKHGKWDQYL</sequence>
<feature type="domain" description="MRN complex-interacting protein N-terminal" evidence="1">
    <location>
        <begin position="12"/>
        <end position="111"/>
    </location>
</feature>
<dbReference type="InterPro" id="IPR032739">
    <property type="entry name" value="MRNIP"/>
</dbReference>
<proteinExistence type="evidence at transcript level"/>
<evidence type="ECO:0000259" key="1">
    <source>
        <dbReference type="Pfam" id="PF15749"/>
    </source>
</evidence>
<dbReference type="KEGG" id="ccat:101453461"/>
<reference evidence="3" key="2">
    <citation type="journal article" date="2014" name="BMC Genomics">
        <title>A genomic perspective to assessing quality of mass-reared SIT flies used in Mediterranean fruit fly (Ceratitis capitata) eradication in California.</title>
        <authorList>
            <person name="Calla B."/>
            <person name="Hall B."/>
            <person name="Hou S."/>
            <person name="Geib S.M."/>
        </authorList>
    </citation>
    <scope>NUCLEOTIDE SEQUENCE</scope>
</reference>
<dbReference type="EMBL" id="GAMC01001063">
    <property type="protein sequence ID" value="JAC05493.1"/>
    <property type="molecule type" value="mRNA"/>
</dbReference>
<evidence type="ECO:0000313" key="4">
    <source>
        <dbReference type="Proteomes" id="UP000606786"/>
    </source>
</evidence>
<dbReference type="GeneID" id="101453461"/>
<evidence type="ECO:0000313" key="2">
    <source>
        <dbReference type="EMBL" id="CAD7003602.1"/>
    </source>
</evidence>
<dbReference type="GO" id="GO:0007095">
    <property type="term" value="P:mitotic G2 DNA damage checkpoint signaling"/>
    <property type="evidence" value="ECO:0007669"/>
    <property type="project" value="TreeGrafter"/>
</dbReference>
<dbReference type="InterPro" id="IPR049472">
    <property type="entry name" value="MRNIP_N"/>
</dbReference>
<accession>W8C198</accession>
<reference evidence="3" key="1">
    <citation type="submission" date="2013-07" db="EMBL/GenBank/DDBJ databases">
        <authorList>
            <person name="Geib S."/>
        </authorList>
    </citation>
    <scope>NUCLEOTIDE SEQUENCE</scope>
</reference>
<dbReference type="GO" id="GO:0003682">
    <property type="term" value="F:chromatin binding"/>
    <property type="evidence" value="ECO:0007669"/>
    <property type="project" value="TreeGrafter"/>
</dbReference>
<name>W8C198_CERCA</name>
<protein>
    <submittedName>
        <fullName evidence="2">(Mediterranean fruit fly) hypothetical protein</fullName>
    </submittedName>
    <submittedName>
        <fullName evidence="3">UPF0544 protein C5orf45</fullName>
    </submittedName>
</protein>
<dbReference type="PANTHER" id="PTHR15863">
    <property type="entry name" value="MRN COMPLEX-INTERACTING PROTEIN"/>
    <property type="match status" value="1"/>
</dbReference>
<gene>
    <name evidence="3" type="primary">CE045</name>
    <name evidence="2" type="ORF">CCAP1982_LOCUS12049</name>
</gene>
<dbReference type="AlphaFoldDB" id="W8C198"/>
<dbReference type="Pfam" id="PF15749">
    <property type="entry name" value="MRNIP"/>
    <property type="match status" value="1"/>
</dbReference>
<dbReference type="PANTHER" id="PTHR15863:SF2">
    <property type="entry name" value="MRN COMPLEX-INTERACTING PROTEIN"/>
    <property type="match status" value="1"/>
</dbReference>
<keyword evidence="4" id="KW-1185">Reference proteome</keyword>
<dbReference type="EMBL" id="CAJHJT010000034">
    <property type="protein sequence ID" value="CAD7003602.1"/>
    <property type="molecule type" value="Genomic_DNA"/>
</dbReference>
<dbReference type="OrthoDB" id="5960226at2759"/>
<organism evidence="3">
    <name type="scientific">Ceratitis capitata</name>
    <name type="common">Mediterranean fruit fly</name>
    <name type="synonym">Tephritis capitata</name>
    <dbReference type="NCBI Taxonomy" id="7213"/>
    <lineage>
        <taxon>Eukaryota</taxon>
        <taxon>Metazoa</taxon>
        <taxon>Ecdysozoa</taxon>
        <taxon>Arthropoda</taxon>
        <taxon>Hexapoda</taxon>
        <taxon>Insecta</taxon>
        <taxon>Pterygota</taxon>
        <taxon>Neoptera</taxon>
        <taxon>Endopterygota</taxon>
        <taxon>Diptera</taxon>
        <taxon>Brachycera</taxon>
        <taxon>Muscomorpha</taxon>
        <taxon>Tephritoidea</taxon>
        <taxon>Tephritidae</taxon>
        <taxon>Ceratitis</taxon>
        <taxon>Ceratitis</taxon>
    </lineage>
</organism>
<dbReference type="GO" id="GO:0005634">
    <property type="term" value="C:nucleus"/>
    <property type="evidence" value="ECO:0007669"/>
    <property type="project" value="TreeGrafter"/>
</dbReference>
<reference evidence="2" key="3">
    <citation type="submission" date="2020-11" db="EMBL/GenBank/DDBJ databases">
        <authorList>
            <person name="Whitehead M."/>
        </authorList>
    </citation>
    <scope>NUCLEOTIDE SEQUENCE</scope>
    <source>
        <strain evidence="2">EGII</strain>
    </source>
</reference>
<evidence type="ECO:0000313" key="3">
    <source>
        <dbReference type="EMBL" id="JAC05493.1"/>
    </source>
</evidence>
<dbReference type="Proteomes" id="UP000606786">
    <property type="component" value="Unassembled WGS sequence"/>
</dbReference>